<reference evidence="2 3" key="2">
    <citation type="journal article" date="2013" name="Genome Biol. Evol.">
        <title>Genome sequencing of Giardia lamblia genotypes A2 and B isolates (DH and GS) and comparative analysis with the genomes of genotypes A1 and E (WB and Pig).</title>
        <authorList>
            <person name="Adam R.D."/>
            <person name="Dahlstrom E.W."/>
            <person name="Martens C.A."/>
            <person name="Bruno D.P."/>
            <person name="Barbian K.D."/>
            <person name="Ricklefs S.M."/>
            <person name="Hernandez M.M."/>
            <person name="Narla N.P."/>
            <person name="Patel R.B."/>
            <person name="Porcella S.F."/>
            <person name="Nash T.E."/>
        </authorList>
    </citation>
    <scope>NUCLEOTIDE SEQUENCE [LARGE SCALE GENOMIC DNA]</scope>
    <source>
        <strain evidence="2 3">DH</strain>
    </source>
</reference>
<dbReference type="Proteomes" id="UP000018320">
    <property type="component" value="Unassembled WGS sequence"/>
</dbReference>
<dbReference type="AlphaFoldDB" id="V6TLK6"/>
<feature type="compositionally biased region" description="Basic residues" evidence="1">
    <location>
        <begin position="95"/>
        <end position="104"/>
    </location>
</feature>
<reference evidence="3" key="1">
    <citation type="submission" date="2012-02" db="EMBL/GenBank/DDBJ databases">
        <title>Genome sequencing of Giardia lamblia Genotypes A2 and B isolates (DH and GS) and comparative analysis with the genomes of Genotypes A1 and E (WB and Pig).</title>
        <authorList>
            <person name="Adam R."/>
            <person name="Dahlstrom E."/>
            <person name="Martens C."/>
            <person name="Bruno D."/>
            <person name="Barbian K."/>
            <person name="Porcella S.F."/>
            <person name="Nash T."/>
        </authorList>
    </citation>
    <scope>NUCLEOTIDE SEQUENCE</scope>
    <source>
        <strain evidence="3">DH</strain>
    </source>
</reference>
<name>V6TLK6_GIAIN</name>
<dbReference type="EMBL" id="AHGT01000021">
    <property type="protein sequence ID" value="ESU37845.1"/>
    <property type="molecule type" value="Genomic_DNA"/>
</dbReference>
<proteinExistence type="predicted"/>
<dbReference type="VEuPathDB" id="GiardiaDB:DHA2_151500"/>
<organism evidence="2 3">
    <name type="scientific">Giardia intestinalis</name>
    <name type="common">Giardia lamblia</name>
    <dbReference type="NCBI Taxonomy" id="5741"/>
    <lineage>
        <taxon>Eukaryota</taxon>
        <taxon>Metamonada</taxon>
        <taxon>Diplomonadida</taxon>
        <taxon>Hexamitidae</taxon>
        <taxon>Giardiinae</taxon>
        <taxon>Giardia</taxon>
    </lineage>
</organism>
<comment type="caution">
    <text evidence="2">The sequence shown here is derived from an EMBL/GenBank/DDBJ whole genome shotgun (WGS) entry which is preliminary data.</text>
</comment>
<sequence>MGGRSGSKGQSHPGEVESKLSSRGPATPGALCLAFTTPWRPPGNSSCRPASNCRLDPLTWGTTNRRERRPPGPRLDGHRETTPASKARPRQQPSRQRRLLLKKK</sequence>
<evidence type="ECO:0000313" key="2">
    <source>
        <dbReference type="EMBL" id="ESU37845.1"/>
    </source>
</evidence>
<feature type="region of interest" description="Disordered" evidence="1">
    <location>
        <begin position="1"/>
        <end position="104"/>
    </location>
</feature>
<gene>
    <name evidence="2" type="ORF">DHA2_151500</name>
</gene>
<evidence type="ECO:0000256" key="1">
    <source>
        <dbReference type="SAM" id="MobiDB-lite"/>
    </source>
</evidence>
<accession>V6TLK6</accession>
<protein>
    <submittedName>
        <fullName evidence="2">Transformation-sensitive protein</fullName>
    </submittedName>
</protein>
<evidence type="ECO:0000313" key="3">
    <source>
        <dbReference type="Proteomes" id="UP000018320"/>
    </source>
</evidence>